<evidence type="ECO:0000256" key="1">
    <source>
        <dbReference type="ARBA" id="ARBA00004123"/>
    </source>
</evidence>
<evidence type="ECO:0000256" key="3">
    <source>
        <dbReference type="ARBA" id="ARBA00023242"/>
    </source>
</evidence>
<dbReference type="Proteomes" id="UP001140094">
    <property type="component" value="Unassembled WGS sequence"/>
</dbReference>
<dbReference type="GO" id="GO:0000445">
    <property type="term" value="C:THO complex part of transcription export complex"/>
    <property type="evidence" value="ECO:0007669"/>
    <property type="project" value="TreeGrafter"/>
</dbReference>
<dbReference type="PANTHER" id="PTHR13375:SF3">
    <property type="entry name" value="THO COMPLEX SUBUNIT 5 HOMOLOG"/>
    <property type="match status" value="1"/>
</dbReference>
<gene>
    <name evidence="5" type="primary">THOC5</name>
    <name evidence="5" type="ORF">H4R20_001155</name>
</gene>
<proteinExistence type="inferred from homology"/>
<evidence type="ECO:0000313" key="6">
    <source>
        <dbReference type="Proteomes" id="UP001140094"/>
    </source>
</evidence>
<dbReference type="Pfam" id="PF09766">
    <property type="entry name" value="FmiP_Thoc5"/>
    <property type="match status" value="1"/>
</dbReference>
<protein>
    <submittedName>
        <fullName evidence="5">THO complex subunit 5</fullName>
    </submittedName>
</protein>
<dbReference type="GO" id="GO:0003729">
    <property type="term" value="F:mRNA binding"/>
    <property type="evidence" value="ECO:0007669"/>
    <property type="project" value="TreeGrafter"/>
</dbReference>
<evidence type="ECO:0000256" key="2">
    <source>
        <dbReference type="ARBA" id="ARBA00008044"/>
    </source>
</evidence>
<name>A0A9W8LV70_9FUNG</name>
<comment type="subcellular location">
    <subcellularLocation>
        <location evidence="1">Nucleus</location>
    </subcellularLocation>
</comment>
<organism evidence="5 6">
    <name type="scientific">Coemansia guatemalensis</name>
    <dbReference type="NCBI Taxonomy" id="2761395"/>
    <lineage>
        <taxon>Eukaryota</taxon>
        <taxon>Fungi</taxon>
        <taxon>Fungi incertae sedis</taxon>
        <taxon>Zoopagomycota</taxon>
        <taxon>Kickxellomycotina</taxon>
        <taxon>Kickxellomycetes</taxon>
        <taxon>Kickxellales</taxon>
        <taxon>Kickxellaceae</taxon>
        <taxon>Coemansia</taxon>
    </lineage>
</organism>
<evidence type="ECO:0000256" key="4">
    <source>
        <dbReference type="SAM" id="MobiDB-lite"/>
    </source>
</evidence>
<dbReference type="EMBL" id="JANBUO010000088">
    <property type="protein sequence ID" value="KAJ2807754.1"/>
    <property type="molecule type" value="Genomic_DNA"/>
</dbReference>
<dbReference type="PANTHER" id="PTHR13375">
    <property type="entry name" value="FMS INTERACTING PROTEIN"/>
    <property type="match status" value="1"/>
</dbReference>
<keyword evidence="6" id="KW-1185">Reference proteome</keyword>
<reference evidence="5" key="1">
    <citation type="submission" date="2022-07" db="EMBL/GenBank/DDBJ databases">
        <title>Phylogenomic reconstructions and comparative analyses of Kickxellomycotina fungi.</title>
        <authorList>
            <person name="Reynolds N.K."/>
            <person name="Stajich J.E."/>
            <person name="Barry K."/>
            <person name="Grigoriev I.V."/>
            <person name="Crous P."/>
            <person name="Smith M.E."/>
        </authorList>
    </citation>
    <scope>NUCLEOTIDE SEQUENCE</scope>
    <source>
        <strain evidence="5">NRRL 1565</strain>
    </source>
</reference>
<keyword evidence="3" id="KW-0539">Nucleus</keyword>
<dbReference type="InterPro" id="IPR019163">
    <property type="entry name" value="THO_Thoc5"/>
</dbReference>
<sequence>MDIDIAPVPEAPTSLDRVAAEISTLCDRVEEIAAAGVRAQNEGLVTNSGAEQRLATEVTGLFVRLRQLHRQLSEDKVAMVAAVDELKRGTDGLALELENKSREAAYIQREIASTETLETIYQSIDLIPEEEFLATAPESCREDVDTPHKLMLARLRYEVMQRDMLMEEKARVRSKRDELRIAKRKRIERLEKIDGHLQGYIKSVTLLGRSLTAGGLTSSSQEPLGDDSNIAGDDIEERKSPKTPRQSRGDTPRVGTPRV</sequence>
<dbReference type="OrthoDB" id="20582at2759"/>
<dbReference type="GO" id="GO:0006406">
    <property type="term" value="P:mRNA export from nucleus"/>
    <property type="evidence" value="ECO:0007669"/>
    <property type="project" value="TreeGrafter"/>
</dbReference>
<comment type="similarity">
    <text evidence="2">Belongs to the THOC5 family.</text>
</comment>
<evidence type="ECO:0000313" key="5">
    <source>
        <dbReference type="EMBL" id="KAJ2807754.1"/>
    </source>
</evidence>
<dbReference type="AlphaFoldDB" id="A0A9W8LV70"/>
<accession>A0A9W8LV70</accession>
<comment type="caution">
    <text evidence="5">The sequence shown here is derived from an EMBL/GenBank/DDBJ whole genome shotgun (WGS) entry which is preliminary data.</text>
</comment>
<feature type="region of interest" description="Disordered" evidence="4">
    <location>
        <begin position="214"/>
        <end position="259"/>
    </location>
</feature>